<evidence type="ECO:0000256" key="1">
    <source>
        <dbReference type="ARBA" id="ARBA00001164"/>
    </source>
</evidence>
<comment type="catalytic activity">
    <reaction evidence="1">
        <text>N-(5-phospho-beta-D-ribosyl)anthranilate = 1-(2-carboxyphenylamino)-1-deoxy-D-ribulose 5-phosphate</text>
        <dbReference type="Rhea" id="RHEA:21540"/>
        <dbReference type="ChEBI" id="CHEBI:18277"/>
        <dbReference type="ChEBI" id="CHEBI:58613"/>
        <dbReference type="EC" id="5.3.1.24"/>
    </reaction>
</comment>
<reference evidence="10 11" key="1">
    <citation type="submission" date="2021-07" db="EMBL/GenBank/DDBJ databases">
        <title>Paenibacillus radiodurans sp. nov., isolated from the southeastern edge of Tengger Desert.</title>
        <authorList>
            <person name="Zhang G."/>
        </authorList>
    </citation>
    <scope>NUCLEOTIDE SEQUENCE [LARGE SCALE GENOMIC DNA]</scope>
    <source>
        <strain evidence="10 11">CCM 7311</strain>
    </source>
</reference>
<feature type="domain" description="N-(5'phosphoribosyl) anthranilate isomerase (PRAI)" evidence="9">
    <location>
        <begin position="2"/>
        <end position="66"/>
    </location>
</feature>
<evidence type="ECO:0000256" key="7">
    <source>
        <dbReference type="ARBA" id="ARBA00023141"/>
    </source>
</evidence>
<keyword evidence="11" id="KW-1185">Reference proteome</keyword>
<dbReference type="Gene3D" id="3.20.20.70">
    <property type="entry name" value="Aldolase class I"/>
    <property type="match status" value="1"/>
</dbReference>
<feature type="non-terminal residue" evidence="10">
    <location>
        <position position="1"/>
    </location>
</feature>
<dbReference type="PANTHER" id="PTHR42894:SF1">
    <property type="entry name" value="N-(5'-PHOSPHORIBOSYL)ANTHRANILATE ISOMERASE"/>
    <property type="match status" value="1"/>
</dbReference>
<dbReference type="SUPFAM" id="SSF51366">
    <property type="entry name" value="Ribulose-phoshate binding barrel"/>
    <property type="match status" value="1"/>
</dbReference>
<dbReference type="InterPro" id="IPR011060">
    <property type="entry name" value="RibuloseP-bd_barrel"/>
</dbReference>
<dbReference type="Proteomes" id="UP001519887">
    <property type="component" value="Unassembled WGS sequence"/>
</dbReference>
<evidence type="ECO:0000259" key="9">
    <source>
        <dbReference type="Pfam" id="PF00697"/>
    </source>
</evidence>
<evidence type="ECO:0000313" key="10">
    <source>
        <dbReference type="EMBL" id="MBW7460216.1"/>
    </source>
</evidence>
<accession>A0ABS7CHY0</accession>
<sequence>SFAWQVIDRYREAARGIGVPLYVAGGLNPDNVAGLLERYSPDGVDVSSGVETDGMKDIEKIRLFVERVKGV</sequence>
<comment type="caution">
    <text evidence="10">The sequence shown here is derived from an EMBL/GenBank/DDBJ whole genome shotgun (WGS) entry which is preliminary data.</text>
</comment>
<comment type="pathway">
    <text evidence="2">Amino-acid biosynthesis; L-tryptophan biosynthesis; L-tryptophan from chorismate: step 3/5.</text>
</comment>
<protein>
    <recommendedName>
        <fullName evidence="4">N-(5'-phosphoribosyl)anthranilate isomerase</fullName>
        <ecNumber evidence="3">5.3.1.24</ecNumber>
    </recommendedName>
</protein>
<keyword evidence="8 10" id="KW-0413">Isomerase</keyword>
<proteinExistence type="predicted"/>
<evidence type="ECO:0000256" key="4">
    <source>
        <dbReference type="ARBA" id="ARBA00022272"/>
    </source>
</evidence>
<dbReference type="Pfam" id="PF00697">
    <property type="entry name" value="PRAI"/>
    <property type="match status" value="1"/>
</dbReference>
<dbReference type="GO" id="GO:0016853">
    <property type="term" value="F:isomerase activity"/>
    <property type="evidence" value="ECO:0007669"/>
    <property type="project" value="UniProtKB-KW"/>
</dbReference>
<evidence type="ECO:0000256" key="5">
    <source>
        <dbReference type="ARBA" id="ARBA00022605"/>
    </source>
</evidence>
<organism evidence="10 11">
    <name type="scientific">Paenibacillus sepulcri</name>
    <dbReference type="NCBI Taxonomy" id="359917"/>
    <lineage>
        <taxon>Bacteria</taxon>
        <taxon>Bacillati</taxon>
        <taxon>Bacillota</taxon>
        <taxon>Bacilli</taxon>
        <taxon>Bacillales</taxon>
        <taxon>Paenibacillaceae</taxon>
        <taxon>Paenibacillus</taxon>
    </lineage>
</organism>
<evidence type="ECO:0000256" key="2">
    <source>
        <dbReference type="ARBA" id="ARBA00004664"/>
    </source>
</evidence>
<keyword evidence="7" id="KW-0057">Aromatic amino acid biosynthesis</keyword>
<evidence type="ECO:0000256" key="8">
    <source>
        <dbReference type="ARBA" id="ARBA00023235"/>
    </source>
</evidence>
<dbReference type="InterPro" id="IPR013785">
    <property type="entry name" value="Aldolase_TIM"/>
</dbReference>
<dbReference type="InterPro" id="IPR044643">
    <property type="entry name" value="TrpF_fam"/>
</dbReference>
<evidence type="ECO:0000313" key="11">
    <source>
        <dbReference type="Proteomes" id="UP001519887"/>
    </source>
</evidence>
<name>A0ABS7CHY0_9BACL</name>
<evidence type="ECO:0000256" key="6">
    <source>
        <dbReference type="ARBA" id="ARBA00022822"/>
    </source>
</evidence>
<keyword evidence="6" id="KW-0822">Tryptophan biosynthesis</keyword>
<keyword evidence="5" id="KW-0028">Amino-acid biosynthesis</keyword>
<gene>
    <name evidence="10" type="ORF">K0U00_39755</name>
</gene>
<dbReference type="EC" id="5.3.1.24" evidence="3"/>
<dbReference type="PANTHER" id="PTHR42894">
    <property type="entry name" value="N-(5'-PHOSPHORIBOSYL)ANTHRANILATE ISOMERASE"/>
    <property type="match status" value="1"/>
</dbReference>
<evidence type="ECO:0000256" key="3">
    <source>
        <dbReference type="ARBA" id="ARBA00012572"/>
    </source>
</evidence>
<dbReference type="InterPro" id="IPR001240">
    <property type="entry name" value="PRAI_dom"/>
</dbReference>
<dbReference type="EMBL" id="JAHZIK010002090">
    <property type="protein sequence ID" value="MBW7460216.1"/>
    <property type="molecule type" value="Genomic_DNA"/>
</dbReference>